<dbReference type="Gene3D" id="3.40.50.300">
    <property type="entry name" value="P-loop containing nucleotide triphosphate hydrolases"/>
    <property type="match status" value="2"/>
</dbReference>
<dbReference type="Proteomes" id="UP001596002">
    <property type="component" value="Unassembled WGS sequence"/>
</dbReference>
<keyword evidence="6" id="KW-1185">Reference proteome</keyword>
<feature type="compositionally biased region" description="Basic and acidic residues" evidence="3">
    <location>
        <begin position="572"/>
        <end position="592"/>
    </location>
</feature>
<evidence type="ECO:0000256" key="1">
    <source>
        <dbReference type="ARBA" id="ARBA00022741"/>
    </source>
</evidence>
<evidence type="ECO:0000313" key="6">
    <source>
        <dbReference type="Proteomes" id="UP001596002"/>
    </source>
</evidence>
<dbReference type="GO" id="GO:0005524">
    <property type="term" value="F:ATP binding"/>
    <property type="evidence" value="ECO:0007669"/>
    <property type="project" value="UniProtKB-KW"/>
</dbReference>
<feature type="region of interest" description="Disordered" evidence="3">
    <location>
        <begin position="547"/>
        <end position="592"/>
    </location>
</feature>
<dbReference type="PANTHER" id="PTHR42855:SF2">
    <property type="entry name" value="DRUG RESISTANCE ABC TRANSPORTER,ATP-BINDING PROTEIN"/>
    <property type="match status" value="1"/>
</dbReference>
<dbReference type="CDD" id="cd03221">
    <property type="entry name" value="ABCF_EF-3"/>
    <property type="match status" value="2"/>
</dbReference>
<keyword evidence="2 5" id="KW-0067">ATP-binding</keyword>
<dbReference type="SUPFAM" id="SSF52540">
    <property type="entry name" value="P-loop containing nucleoside triphosphate hydrolases"/>
    <property type="match status" value="2"/>
</dbReference>
<dbReference type="InterPro" id="IPR037118">
    <property type="entry name" value="Val-tRNA_synth_C_sf"/>
</dbReference>
<dbReference type="SMART" id="SM00382">
    <property type="entry name" value="AAA"/>
    <property type="match status" value="2"/>
</dbReference>
<keyword evidence="1" id="KW-0547">Nucleotide-binding</keyword>
<dbReference type="Gene3D" id="1.10.287.380">
    <property type="entry name" value="Valyl-tRNA synthetase, C-terminal domain"/>
    <property type="match status" value="1"/>
</dbReference>
<dbReference type="InterPro" id="IPR003593">
    <property type="entry name" value="AAA+_ATPase"/>
</dbReference>
<feature type="compositionally biased region" description="Low complexity" evidence="3">
    <location>
        <begin position="556"/>
        <end position="570"/>
    </location>
</feature>
<feature type="domain" description="ABC transporter" evidence="4">
    <location>
        <begin position="4"/>
        <end position="263"/>
    </location>
</feature>
<name>A0ABV9PYV4_9BACL</name>
<dbReference type="Pfam" id="PF16326">
    <property type="entry name" value="ABC_tran_CTD"/>
    <property type="match status" value="1"/>
</dbReference>
<dbReference type="RefSeq" id="WP_380024827.1">
    <property type="nucleotide sequence ID" value="NZ_JBHSHC010000033.1"/>
</dbReference>
<feature type="domain" description="ABC transporter" evidence="4">
    <location>
        <begin position="331"/>
        <end position="544"/>
    </location>
</feature>
<evidence type="ECO:0000256" key="2">
    <source>
        <dbReference type="ARBA" id="ARBA00022840"/>
    </source>
</evidence>
<dbReference type="PROSITE" id="PS50893">
    <property type="entry name" value="ABC_TRANSPORTER_2"/>
    <property type="match status" value="2"/>
</dbReference>
<accession>A0ABV9PYV4</accession>
<dbReference type="InterPro" id="IPR032781">
    <property type="entry name" value="ABC_tran_Xtn"/>
</dbReference>
<organism evidence="5 6">
    <name type="scientific">Effusibacillus consociatus</name>
    <dbReference type="NCBI Taxonomy" id="1117041"/>
    <lineage>
        <taxon>Bacteria</taxon>
        <taxon>Bacillati</taxon>
        <taxon>Bacillota</taxon>
        <taxon>Bacilli</taxon>
        <taxon>Bacillales</taxon>
        <taxon>Alicyclobacillaceae</taxon>
        <taxon>Effusibacillus</taxon>
    </lineage>
</organism>
<protein>
    <submittedName>
        <fullName evidence="5">ATP-binding cassette domain-containing protein</fullName>
    </submittedName>
</protein>
<gene>
    <name evidence="5" type="ORF">ACFO8Q_05815</name>
</gene>
<dbReference type="PROSITE" id="PS00211">
    <property type="entry name" value="ABC_TRANSPORTER_1"/>
    <property type="match status" value="2"/>
</dbReference>
<evidence type="ECO:0000259" key="4">
    <source>
        <dbReference type="PROSITE" id="PS50893"/>
    </source>
</evidence>
<dbReference type="InterPro" id="IPR051309">
    <property type="entry name" value="ABCF_ATPase"/>
</dbReference>
<dbReference type="Pfam" id="PF12848">
    <property type="entry name" value="ABC_tran_Xtn"/>
    <property type="match status" value="1"/>
</dbReference>
<dbReference type="Pfam" id="PF00005">
    <property type="entry name" value="ABC_tran"/>
    <property type="match status" value="2"/>
</dbReference>
<dbReference type="EMBL" id="JBHSHC010000033">
    <property type="protein sequence ID" value="MFC4766883.1"/>
    <property type="molecule type" value="Genomic_DNA"/>
</dbReference>
<dbReference type="InterPro" id="IPR003439">
    <property type="entry name" value="ABC_transporter-like_ATP-bd"/>
</dbReference>
<proteinExistence type="predicted"/>
<reference evidence="6" key="1">
    <citation type="journal article" date="2019" name="Int. J. Syst. Evol. Microbiol.">
        <title>The Global Catalogue of Microorganisms (GCM) 10K type strain sequencing project: providing services to taxonomists for standard genome sequencing and annotation.</title>
        <authorList>
            <consortium name="The Broad Institute Genomics Platform"/>
            <consortium name="The Broad Institute Genome Sequencing Center for Infectious Disease"/>
            <person name="Wu L."/>
            <person name="Ma J."/>
        </authorList>
    </citation>
    <scope>NUCLEOTIDE SEQUENCE [LARGE SCALE GENOMIC DNA]</scope>
    <source>
        <strain evidence="6">WYCCWR 12678</strain>
    </source>
</reference>
<evidence type="ECO:0000313" key="5">
    <source>
        <dbReference type="EMBL" id="MFC4766883.1"/>
    </source>
</evidence>
<dbReference type="InterPro" id="IPR017871">
    <property type="entry name" value="ABC_transporter-like_CS"/>
</dbReference>
<dbReference type="InterPro" id="IPR032524">
    <property type="entry name" value="ABC_tran_C"/>
</dbReference>
<comment type="caution">
    <text evidence="5">The sequence shown here is derived from an EMBL/GenBank/DDBJ whole genome shotgun (WGS) entry which is preliminary data.</text>
</comment>
<dbReference type="InterPro" id="IPR027417">
    <property type="entry name" value="P-loop_NTPase"/>
</dbReference>
<evidence type="ECO:0000256" key="3">
    <source>
        <dbReference type="SAM" id="MobiDB-lite"/>
    </source>
</evidence>
<sequence length="657" mass="73977">MIVLSASQIVKSYGTDVILNGATLSVHQGERVGLVGVNGAGKSTLLKIIIGELTADSGAVHIGKNVAVGYLSQQTGIQSVRSVYQEIRSVFEDLFVLEERIRKMEEKMSDPNVYEDEALYQSLANEYTSLTQEFADRQGYAVDAKVRSILTGLDFPETMWDQPVQSLSGGQKTRLALGKLLLIQPELLILDEPTNYLDLRTVTWLEDYLKSYPGALLLVSHDRYFLDRLVTVVYELDRGITRRYTGNYSAFLEQKEAELAIQVKRYEQQQAEIARMEDFIQRNIARATTTKRAQSRRKLLEKIERIDKPVTSQDQAHFSFTIERQSGHDVLSVENLSLAYGGKVLFSHLNFQISRGERVALIGPNGIGKSSLMKAIAGILQPTSGTIRLGAHVKLGYYTQEQEDLTPGKTVLNEVWDSFPRLDHTRIRTVLGNFLFSGDDVMKPISSLSGGERSRVALSKLMLLQANFMLLDEPTNHLDLLSKEMLEVALDDYPGTLLFISHDRYFLNRIATRVIELTEGGLTSYLGNYDDYLEKKSELAAMQASGQLEAGGKIRPSTPTPTAAAANPAPLSKEERDRQRQEERQKQREEKKRLERIATIEQQIEETEAAIVSLEAELCLPEIFNDPDRAQATNQAYQDAKERLEQLYEEWETLQQA</sequence>
<dbReference type="PANTHER" id="PTHR42855">
    <property type="entry name" value="ABC TRANSPORTER ATP-BINDING SUBUNIT"/>
    <property type="match status" value="1"/>
</dbReference>